<dbReference type="InterPro" id="IPR036986">
    <property type="entry name" value="S4_RNA-bd_sf"/>
</dbReference>
<dbReference type="InterPro" id="IPR006145">
    <property type="entry name" value="PsdUridine_synth_RsuA/RluA"/>
</dbReference>
<dbReference type="RefSeq" id="WP_322497618.1">
    <property type="nucleotide sequence ID" value="NZ_JARGYT010000022.1"/>
</dbReference>
<dbReference type="PROSITE" id="PS01129">
    <property type="entry name" value="PSI_RLU"/>
    <property type="match status" value="1"/>
</dbReference>
<evidence type="ECO:0000256" key="10">
    <source>
        <dbReference type="PROSITE-ProRule" id="PRU00182"/>
    </source>
</evidence>
<dbReference type="EMBL" id="JARGYT010000022">
    <property type="protein sequence ID" value="MDZ5762133.1"/>
    <property type="molecule type" value="Genomic_DNA"/>
</dbReference>
<evidence type="ECO:0000259" key="11">
    <source>
        <dbReference type="Pfam" id="PF00849"/>
    </source>
</evidence>
<name>A0ABU5L7N5_9RICK</name>
<evidence type="ECO:0000256" key="3">
    <source>
        <dbReference type="ARBA" id="ARBA00010876"/>
    </source>
</evidence>
<evidence type="ECO:0000313" key="12">
    <source>
        <dbReference type="EMBL" id="MDZ5762133.1"/>
    </source>
</evidence>
<feature type="domain" description="Pseudouridine synthase RsuA/RluA-like" evidence="11">
    <location>
        <begin position="99"/>
        <end position="231"/>
    </location>
</feature>
<comment type="similarity">
    <text evidence="3">Belongs to the pseudouridine synthase RluA family.</text>
</comment>
<sequence>MIVKQISAQDSGLRIDRWFKINHPEYPFTIVAKLARKGKIKVNGKKANIYDRVIEGQEIKFFEVKLEQKEANNVPDILKYKNFADAFYKKHLIFCDEHITVINKPVAAACQGGSGISVGIDTLAKFWDKQPVLVHRLDKETSGVLVMANNRVIAKELSALFSSQQIKKDYLAVLKGHIVKKSIDTPVLDNGKYKHAITNYELLELSDLGYSLVIVSPMTGRKHQIRIHSAALGSPVVGDDKHGISSSNDVSMMLHSYRLRFELLGNNYSFYAELSDIFKDDLRKLGFKKIPISDTLQLL</sequence>
<dbReference type="Gene3D" id="3.10.290.10">
    <property type="entry name" value="RNA-binding S4 domain"/>
    <property type="match status" value="1"/>
</dbReference>
<evidence type="ECO:0000256" key="7">
    <source>
        <dbReference type="ARBA" id="ARBA00030705"/>
    </source>
</evidence>
<evidence type="ECO:0000256" key="4">
    <source>
        <dbReference type="ARBA" id="ARBA00012785"/>
    </source>
</evidence>
<dbReference type="Pfam" id="PF00849">
    <property type="entry name" value="PseudoU_synth_2"/>
    <property type="match status" value="1"/>
</dbReference>
<comment type="catalytic activity">
    <reaction evidence="1">
        <text>uridine(955/2504/2580) in 23S rRNA = pseudouridine(955/2504/2580) in 23S rRNA</text>
        <dbReference type="Rhea" id="RHEA:42528"/>
        <dbReference type="Rhea" id="RHEA-COMP:10099"/>
        <dbReference type="Rhea" id="RHEA-COMP:10100"/>
        <dbReference type="ChEBI" id="CHEBI:65314"/>
        <dbReference type="ChEBI" id="CHEBI:65315"/>
        <dbReference type="EC" id="5.4.99.24"/>
    </reaction>
</comment>
<dbReference type="EC" id="5.4.99.24" evidence="4"/>
<dbReference type="InterPro" id="IPR006224">
    <property type="entry name" value="PsdUridine_synth_RluA-like_CS"/>
</dbReference>
<accession>A0ABU5L7N5</accession>
<evidence type="ECO:0000256" key="1">
    <source>
        <dbReference type="ARBA" id="ARBA00000381"/>
    </source>
</evidence>
<proteinExistence type="inferred from homology"/>
<keyword evidence="6" id="KW-0413">Isomerase</keyword>
<protein>
    <recommendedName>
        <fullName evidence="5">Ribosomal large subunit pseudouridine synthase C</fullName>
        <ecNumber evidence="4">5.4.99.24</ecNumber>
    </recommendedName>
    <alternativeName>
        <fullName evidence="7">23S rRNA pseudouridine(955/2504/2580) synthase</fullName>
    </alternativeName>
    <alternativeName>
        <fullName evidence="8">rRNA pseudouridylate synthase C</fullName>
    </alternativeName>
    <alternativeName>
        <fullName evidence="9">rRNA-uridine isomerase C</fullName>
    </alternativeName>
</protein>
<dbReference type="SUPFAM" id="SSF55120">
    <property type="entry name" value="Pseudouridine synthase"/>
    <property type="match status" value="1"/>
</dbReference>
<gene>
    <name evidence="12" type="ORF">Cyrtocomes_00502</name>
</gene>
<dbReference type="Gene3D" id="3.30.2350.10">
    <property type="entry name" value="Pseudouridine synthase"/>
    <property type="match status" value="1"/>
</dbReference>
<dbReference type="PANTHER" id="PTHR21600:SF81">
    <property type="entry name" value="21S RRNA PSEUDOURIDINE(2819) SYNTHASE"/>
    <property type="match status" value="1"/>
</dbReference>
<evidence type="ECO:0000256" key="2">
    <source>
        <dbReference type="ARBA" id="ARBA00002876"/>
    </source>
</evidence>
<organism evidence="12 13">
    <name type="scientific">Candidatus Cyrtobacter comes</name>
    <dbReference type="NCBI Taxonomy" id="675776"/>
    <lineage>
        <taxon>Bacteria</taxon>
        <taxon>Pseudomonadati</taxon>
        <taxon>Pseudomonadota</taxon>
        <taxon>Alphaproteobacteria</taxon>
        <taxon>Rickettsiales</taxon>
        <taxon>Candidatus Midichloriaceae</taxon>
        <taxon>Candidatus Cyrtobacter</taxon>
    </lineage>
</organism>
<dbReference type="PROSITE" id="PS50889">
    <property type="entry name" value="S4"/>
    <property type="match status" value="1"/>
</dbReference>
<comment type="caution">
    <text evidence="12">The sequence shown here is derived from an EMBL/GenBank/DDBJ whole genome shotgun (WGS) entry which is preliminary data.</text>
</comment>
<evidence type="ECO:0000256" key="9">
    <source>
        <dbReference type="ARBA" id="ARBA00033053"/>
    </source>
</evidence>
<evidence type="ECO:0000256" key="6">
    <source>
        <dbReference type="ARBA" id="ARBA00023235"/>
    </source>
</evidence>
<dbReference type="CDD" id="cd02869">
    <property type="entry name" value="PseudoU_synth_RluA_like"/>
    <property type="match status" value="1"/>
</dbReference>
<evidence type="ECO:0000256" key="8">
    <source>
        <dbReference type="ARBA" id="ARBA00031975"/>
    </source>
</evidence>
<reference evidence="12 13" key="1">
    <citation type="submission" date="2023-02" db="EMBL/GenBank/DDBJ databases">
        <title>Host association and intracellularity evolved multiple times independently in the Rickettsiales.</title>
        <authorList>
            <person name="Castelli M."/>
            <person name="Nardi T."/>
            <person name="Gammuto L."/>
            <person name="Bellinzona G."/>
            <person name="Sabaneyeva E."/>
            <person name="Potekhin A."/>
            <person name="Serra V."/>
            <person name="Petroni G."/>
            <person name="Sassera D."/>
        </authorList>
    </citation>
    <scope>NUCLEOTIDE SEQUENCE [LARGE SCALE GENOMIC DNA]</scope>
    <source>
        <strain evidence="12 13">BOD18</strain>
    </source>
</reference>
<evidence type="ECO:0000313" key="13">
    <source>
        <dbReference type="Proteomes" id="UP001293791"/>
    </source>
</evidence>
<keyword evidence="10" id="KW-0694">RNA-binding</keyword>
<evidence type="ECO:0000256" key="5">
    <source>
        <dbReference type="ARBA" id="ARBA00017128"/>
    </source>
</evidence>
<dbReference type="Proteomes" id="UP001293791">
    <property type="component" value="Unassembled WGS sequence"/>
</dbReference>
<dbReference type="InterPro" id="IPR020103">
    <property type="entry name" value="PsdUridine_synth_cat_dom_sf"/>
</dbReference>
<dbReference type="InterPro" id="IPR050188">
    <property type="entry name" value="RluA_PseudoU_synthase"/>
</dbReference>
<keyword evidence="13" id="KW-1185">Reference proteome</keyword>
<comment type="function">
    <text evidence="2">Responsible for synthesis of pseudouridine from uracil at positions 955, 2504 and 2580 in 23S ribosomal RNA.</text>
</comment>
<dbReference type="PANTHER" id="PTHR21600">
    <property type="entry name" value="MITOCHONDRIAL RNA PSEUDOURIDINE SYNTHASE"/>
    <property type="match status" value="1"/>
</dbReference>